<dbReference type="SUPFAM" id="SSF82171">
    <property type="entry name" value="DPP6 N-terminal domain-like"/>
    <property type="match status" value="1"/>
</dbReference>
<reference evidence="2" key="1">
    <citation type="submission" date="2020-05" db="EMBL/GenBank/DDBJ databases">
        <authorList>
            <person name="Chiriac C."/>
            <person name="Salcher M."/>
            <person name="Ghai R."/>
            <person name="Kavagutti S V."/>
        </authorList>
    </citation>
    <scope>NUCLEOTIDE SEQUENCE</scope>
</reference>
<dbReference type="Gene3D" id="2.120.10.30">
    <property type="entry name" value="TolB, C-terminal domain"/>
    <property type="match status" value="2"/>
</dbReference>
<proteinExistence type="predicted"/>
<keyword evidence="1" id="KW-0812">Transmembrane</keyword>
<keyword evidence="1" id="KW-0472">Membrane</keyword>
<sequence>MGRVARVGLMSGAVVTAVVVSGVLPAAAAVSTTSVVSAAPDGANADNDSDTPSVSSDGRYVAFASSATNLVAGDTNGQRDVFVRDMSTGTVVRVSVSSDEVEGDSSSGDPWISSDGRYVAFESSATSLVAGDTNSTTDIFVRDLTAGTTVRVSLDSDEVEGDSGSYDASISADGRYVAFESSASSLVAGDTNAIYDIFVRDLTAGTTVRVSVDSDEVEANADSYDASISSDGRFVAFESDATNLVAGDTNGFWDVFVRDLTGTTTVRVSVDSDEVEGDSGSYDPSISADGRFVAFESFASSLVAGDTNGQRDIFVRDLTSTTTVRVSVDSDEVVEGNNSSFDASISADGRFVAFESYATNLVAGDTNGTYDVFTRDLTATTTVRVSVNSLGVQGNFGSFDPSISADGRYVGFESAATNLTTVTDPPADDCEAGDGPTYADDTNCDFDVFIAGSPAELPPTGANPAGVVLVAVVLLGAGTCVLGLRRARTA</sequence>
<protein>
    <submittedName>
        <fullName evidence="2">Unannotated protein</fullName>
    </submittedName>
</protein>
<evidence type="ECO:0000313" key="2">
    <source>
        <dbReference type="EMBL" id="CAB4821817.1"/>
    </source>
</evidence>
<dbReference type="InterPro" id="IPR011042">
    <property type="entry name" value="6-blade_b-propeller_TolB-like"/>
</dbReference>
<gene>
    <name evidence="2" type="ORF">UFOPK3001_02232</name>
</gene>
<name>A0A6J6ZSI4_9ZZZZ</name>
<evidence type="ECO:0000256" key="1">
    <source>
        <dbReference type="SAM" id="Phobius"/>
    </source>
</evidence>
<organism evidence="2">
    <name type="scientific">freshwater metagenome</name>
    <dbReference type="NCBI Taxonomy" id="449393"/>
    <lineage>
        <taxon>unclassified sequences</taxon>
        <taxon>metagenomes</taxon>
        <taxon>ecological metagenomes</taxon>
    </lineage>
</organism>
<dbReference type="InterPro" id="IPR011659">
    <property type="entry name" value="WD40"/>
</dbReference>
<keyword evidence="1" id="KW-1133">Transmembrane helix</keyword>
<dbReference type="Pfam" id="PF07676">
    <property type="entry name" value="PD40"/>
    <property type="match status" value="4"/>
</dbReference>
<dbReference type="EMBL" id="CAFAAJ010000196">
    <property type="protein sequence ID" value="CAB4821817.1"/>
    <property type="molecule type" value="Genomic_DNA"/>
</dbReference>
<dbReference type="AlphaFoldDB" id="A0A6J6ZSI4"/>
<accession>A0A6J6ZSI4</accession>
<feature type="transmembrane region" description="Helical" evidence="1">
    <location>
        <begin position="465"/>
        <end position="484"/>
    </location>
</feature>